<comment type="caution">
    <text evidence="3">The sequence shown here is derived from an EMBL/GenBank/DDBJ whole genome shotgun (WGS) entry which is preliminary data.</text>
</comment>
<dbReference type="Proteomes" id="UP000249377">
    <property type="component" value="Unassembled WGS sequence"/>
</dbReference>
<organism evidence="3 4">
    <name type="scientific">Hydrogeniiclostridium mannosilyticum</name>
    <dbReference type="NCBI Taxonomy" id="2764322"/>
    <lineage>
        <taxon>Bacteria</taxon>
        <taxon>Bacillati</taxon>
        <taxon>Bacillota</taxon>
        <taxon>Clostridia</taxon>
        <taxon>Eubacteriales</taxon>
        <taxon>Acutalibacteraceae</taxon>
        <taxon>Hydrogeniiclostridium</taxon>
    </lineage>
</organism>
<proteinExistence type="predicted"/>
<evidence type="ECO:0000313" key="3">
    <source>
        <dbReference type="EMBL" id="RAQ22001.1"/>
    </source>
</evidence>
<dbReference type="NCBIfam" id="TIGR01665">
    <property type="entry name" value="put_anti_recept"/>
    <property type="match status" value="1"/>
</dbReference>
<sequence length="657" mass="72288">MNPLPLGAGSVNEKQPKTQQNHAQHSGVVFLCLFLGRRKTVILLYPETETAFENNGLGALSDTVSMKVTQELNGVYDLEMQYPISGIHYSEILNRRLLFVKPDPYHDPQPFSITQITKPLSGIVTIYARHIAYKLTGIVVSPFKASSCQSALIGLKENSSTENPFDFWTDKSTSAAFEVSVPSAVWSLLGGSEGSILDVYRGEYEFDRFSVKLWNKRGRDNGVTIRYGKNLTDLQQDENISNVVTGIYPYWKGSDGTLVELPEKIVNAPGTYNFQQIAPKDFTTDFKEQPTEEQLRERAQAYVKNNDIGIPAVSISVSFQPLEQTEEYKDLALLERVNLGDTVTVEYPNLGVSATARCVKTVYDVLKDRYESIELGQLKSNIAGTIANQQQQIQDFPNSTVFQQAVDNANGWITNGQKGEMVAIQKNGKWVEIASLDTGDIATAQSVWRWNNGGFGHSNTGYNGDFINALLADGSINAAVITTGILNANVIRAGIIKSLKNPNVYFNLDTGELASNKLVSSDTNIIAIIGRDTISESNRDGFALYDGSTKLLRIGHYAASGAGIMTDRDFDIEFGRLRNFRISDGGLTVFQYTHVGGYLSIYRPTSSSSVSVLYAGDTDTTIDGPNTNNTKIVIKSNNIDFYVGGKKVAYIDSNGFH</sequence>
<keyword evidence="4" id="KW-1185">Reference proteome</keyword>
<evidence type="ECO:0000313" key="4">
    <source>
        <dbReference type="Proteomes" id="UP000249377"/>
    </source>
</evidence>
<dbReference type="Pfam" id="PF06605">
    <property type="entry name" value="Prophage_tail"/>
    <property type="match status" value="1"/>
</dbReference>
<evidence type="ECO:0000256" key="1">
    <source>
        <dbReference type="SAM" id="MobiDB-lite"/>
    </source>
</evidence>
<dbReference type="EMBL" id="QLYR01000018">
    <property type="protein sequence ID" value="RAQ22001.1"/>
    <property type="molecule type" value="Genomic_DNA"/>
</dbReference>
<dbReference type="InterPro" id="IPR007119">
    <property type="entry name" value="Phage_tail_spike_N"/>
</dbReference>
<feature type="domain" description="Tail spike" evidence="2">
    <location>
        <begin position="195"/>
        <end position="388"/>
    </location>
</feature>
<reference evidence="3 4" key="1">
    <citation type="submission" date="2018-06" db="EMBL/GenBank/DDBJ databases">
        <title>Noncontiguous genome sequence of Ruminococcaceae bacterium ASD2818.</title>
        <authorList>
            <person name="Chaplin A.V."/>
            <person name="Sokolova S.R."/>
            <person name="Kochetkova T.O."/>
            <person name="Goltsov A.Y."/>
            <person name="Trofimov D.Y."/>
            <person name="Efimov B.A."/>
        </authorList>
    </citation>
    <scope>NUCLEOTIDE SEQUENCE [LARGE SCALE GENOMIC DNA]</scope>
    <source>
        <strain evidence="3 4">ASD2818</strain>
    </source>
</reference>
<accession>A0A328UBU9</accession>
<feature type="region of interest" description="Disordered" evidence="1">
    <location>
        <begin position="1"/>
        <end position="22"/>
    </location>
</feature>
<evidence type="ECO:0000259" key="2">
    <source>
        <dbReference type="Pfam" id="PF06605"/>
    </source>
</evidence>
<protein>
    <recommendedName>
        <fullName evidence="2">Tail spike domain-containing protein</fullName>
    </recommendedName>
</protein>
<gene>
    <name evidence="3" type="ORF">DPQ25_13950</name>
</gene>
<dbReference type="AlphaFoldDB" id="A0A328UBU9"/>
<name>A0A328UBU9_9FIRM</name>
<dbReference type="InterPro" id="IPR010572">
    <property type="entry name" value="Tail_dom"/>
</dbReference>